<reference evidence="7" key="2">
    <citation type="journal article" date="2018" name="BMC Genomics">
        <title>A manually annotated Actinidia chinensis var. chinensis (kiwifruit) genome highlights the challenges associated with draft genomes and gene prediction in plants.</title>
        <authorList>
            <person name="Pilkington S.M."/>
            <person name="Crowhurst R."/>
            <person name="Hilario E."/>
            <person name="Nardozza S."/>
            <person name="Fraser L."/>
            <person name="Peng Y."/>
            <person name="Gunaseelan K."/>
            <person name="Simpson R."/>
            <person name="Tahir J."/>
            <person name="Deroles S.C."/>
            <person name="Templeton K."/>
            <person name="Luo Z."/>
            <person name="Davy M."/>
            <person name="Cheng C."/>
            <person name="McNeilage M."/>
            <person name="Scaglione D."/>
            <person name="Liu Y."/>
            <person name="Zhang Q."/>
            <person name="Datson P."/>
            <person name="De Silva N."/>
            <person name="Gardiner S.E."/>
            <person name="Bassett H."/>
            <person name="Chagne D."/>
            <person name="McCallum J."/>
            <person name="Dzierzon H."/>
            <person name="Deng C."/>
            <person name="Wang Y.Y."/>
            <person name="Barron L."/>
            <person name="Manako K."/>
            <person name="Bowen J."/>
            <person name="Foster T.M."/>
            <person name="Erridge Z.A."/>
            <person name="Tiffin H."/>
            <person name="Waite C.N."/>
            <person name="Davies K.M."/>
            <person name="Grierson E.P."/>
            <person name="Laing W.A."/>
            <person name="Kirk R."/>
            <person name="Chen X."/>
            <person name="Wood M."/>
            <person name="Montefiori M."/>
            <person name="Brummell D.A."/>
            <person name="Schwinn K.E."/>
            <person name="Catanach A."/>
            <person name="Fullerton C."/>
            <person name="Li D."/>
            <person name="Meiyalaghan S."/>
            <person name="Nieuwenhuizen N."/>
            <person name="Read N."/>
            <person name="Prakash R."/>
            <person name="Hunter D."/>
            <person name="Zhang H."/>
            <person name="McKenzie M."/>
            <person name="Knabel M."/>
            <person name="Harris A."/>
            <person name="Allan A.C."/>
            <person name="Gleave A."/>
            <person name="Chen A."/>
            <person name="Janssen B.J."/>
            <person name="Plunkett B."/>
            <person name="Ampomah-Dwamena C."/>
            <person name="Voogd C."/>
            <person name="Leif D."/>
            <person name="Lafferty D."/>
            <person name="Souleyre E.J.F."/>
            <person name="Varkonyi-Gasic E."/>
            <person name="Gambi F."/>
            <person name="Hanley J."/>
            <person name="Yao J.L."/>
            <person name="Cheung J."/>
            <person name="David K.M."/>
            <person name="Warren B."/>
            <person name="Marsh K."/>
            <person name="Snowden K.C."/>
            <person name="Lin-Wang K."/>
            <person name="Brian L."/>
            <person name="Martinez-Sanchez M."/>
            <person name="Wang M."/>
            <person name="Ileperuma N."/>
            <person name="Macnee N."/>
            <person name="Campin R."/>
            <person name="McAtee P."/>
            <person name="Drummond R.S.M."/>
            <person name="Espley R.V."/>
            <person name="Ireland H.S."/>
            <person name="Wu R."/>
            <person name="Atkinson R.G."/>
            <person name="Karunairetnam S."/>
            <person name="Bulley S."/>
            <person name="Chunkath S."/>
            <person name="Hanley Z."/>
            <person name="Storey R."/>
            <person name="Thrimawithana A.H."/>
            <person name="Thomson S."/>
            <person name="David C."/>
            <person name="Testolin R."/>
            <person name="Huang H."/>
            <person name="Hellens R.P."/>
            <person name="Schaffer R.J."/>
        </authorList>
    </citation>
    <scope>NUCLEOTIDE SEQUENCE [LARGE SCALE GENOMIC DNA]</scope>
    <source>
        <strain evidence="7">cv. Red5</strain>
    </source>
</reference>
<comment type="caution">
    <text evidence="6">The sequence shown here is derived from an EMBL/GenBank/DDBJ whole genome shotgun (WGS) entry which is preliminary data.</text>
</comment>
<dbReference type="EMBL" id="NKQK01000008">
    <property type="protein sequence ID" value="PSS23675.1"/>
    <property type="molecule type" value="Genomic_DNA"/>
</dbReference>
<dbReference type="AlphaFoldDB" id="A0A2R6R7Y1"/>
<dbReference type="OMA" id="SVHDNEG"/>
<dbReference type="Gramene" id="PSS23675">
    <property type="protein sequence ID" value="PSS23675"/>
    <property type="gene ID" value="CEY00_Acc08499"/>
</dbReference>
<keyword evidence="1" id="KW-0112">Calmodulin-binding</keyword>
<dbReference type="PANTHER" id="PTHR32295:SF274">
    <property type="entry name" value="PROTEIN IQ-DOMAIN 1-LIKE"/>
    <property type="match status" value="1"/>
</dbReference>
<organism evidence="6 7">
    <name type="scientific">Actinidia chinensis var. chinensis</name>
    <name type="common">Chinese soft-hair kiwi</name>
    <dbReference type="NCBI Taxonomy" id="1590841"/>
    <lineage>
        <taxon>Eukaryota</taxon>
        <taxon>Viridiplantae</taxon>
        <taxon>Streptophyta</taxon>
        <taxon>Embryophyta</taxon>
        <taxon>Tracheophyta</taxon>
        <taxon>Spermatophyta</taxon>
        <taxon>Magnoliopsida</taxon>
        <taxon>eudicotyledons</taxon>
        <taxon>Gunneridae</taxon>
        <taxon>Pentapetalae</taxon>
        <taxon>asterids</taxon>
        <taxon>Ericales</taxon>
        <taxon>Actinidiaceae</taxon>
        <taxon>Actinidia</taxon>
    </lineage>
</organism>
<keyword evidence="7" id="KW-1185">Reference proteome</keyword>
<dbReference type="SMART" id="SM00015">
    <property type="entry name" value="IQ"/>
    <property type="match status" value="1"/>
</dbReference>
<accession>A0A2R6R7Y1</accession>
<dbReference type="Pfam" id="PF00612">
    <property type="entry name" value="IQ"/>
    <property type="match status" value="1"/>
</dbReference>
<evidence type="ECO:0000256" key="3">
    <source>
        <dbReference type="ARBA" id="ARBA00024378"/>
    </source>
</evidence>
<feature type="region of interest" description="Disordered" evidence="4">
    <location>
        <begin position="404"/>
        <end position="454"/>
    </location>
</feature>
<comment type="subunit">
    <text evidence="3">Binds to multiple calmodulin (CaM) in the presence of Ca(2+) and CaM-like proteins.</text>
</comment>
<dbReference type="InterPro" id="IPR000048">
    <property type="entry name" value="IQ_motif_EF-hand-BS"/>
</dbReference>
<dbReference type="OrthoDB" id="1923765at2759"/>
<dbReference type="GO" id="GO:0005516">
    <property type="term" value="F:calmodulin binding"/>
    <property type="evidence" value="ECO:0007669"/>
    <property type="project" value="UniProtKB-KW"/>
</dbReference>
<evidence type="ECO:0000259" key="5">
    <source>
        <dbReference type="Pfam" id="PF13178"/>
    </source>
</evidence>
<dbReference type="PROSITE" id="PS50096">
    <property type="entry name" value="IQ"/>
    <property type="match status" value="1"/>
</dbReference>
<evidence type="ECO:0000256" key="4">
    <source>
        <dbReference type="SAM" id="MobiDB-lite"/>
    </source>
</evidence>
<feature type="region of interest" description="Disordered" evidence="4">
    <location>
        <begin position="314"/>
        <end position="357"/>
    </location>
</feature>
<feature type="region of interest" description="Disordered" evidence="4">
    <location>
        <begin position="1"/>
        <end position="56"/>
    </location>
</feature>
<dbReference type="Pfam" id="PF13178">
    <property type="entry name" value="DUF4005"/>
    <property type="match status" value="1"/>
</dbReference>
<dbReference type="FunCoup" id="A0A2R6R7Y1">
    <property type="interactions" value="140"/>
</dbReference>
<name>A0A2R6R7Y1_ACTCC</name>
<feature type="domain" description="DUF4005" evidence="5">
    <location>
        <begin position="382"/>
        <end position="441"/>
    </location>
</feature>
<reference evidence="6 7" key="1">
    <citation type="submission" date="2017-07" db="EMBL/GenBank/DDBJ databases">
        <title>An improved, manually edited Actinidia chinensis var. chinensis (kiwifruit) genome highlights the challenges associated with draft genomes and gene prediction in plants.</title>
        <authorList>
            <person name="Pilkington S."/>
            <person name="Crowhurst R."/>
            <person name="Hilario E."/>
            <person name="Nardozza S."/>
            <person name="Fraser L."/>
            <person name="Peng Y."/>
            <person name="Gunaseelan K."/>
            <person name="Simpson R."/>
            <person name="Tahir J."/>
            <person name="Deroles S."/>
            <person name="Templeton K."/>
            <person name="Luo Z."/>
            <person name="Davy M."/>
            <person name="Cheng C."/>
            <person name="Mcneilage M."/>
            <person name="Scaglione D."/>
            <person name="Liu Y."/>
            <person name="Zhang Q."/>
            <person name="Datson P."/>
            <person name="De Silva N."/>
            <person name="Gardiner S."/>
            <person name="Bassett H."/>
            <person name="Chagne D."/>
            <person name="Mccallum J."/>
            <person name="Dzierzon H."/>
            <person name="Deng C."/>
            <person name="Wang Y.-Y."/>
            <person name="Barron N."/>
            <person name="Manako K."/>
            <person name="Bowen J."/>
            <person name="Foster T."/>
            <person name="Erridge Z."/>
            <person name="Tiffin H."/>
            <person name="Waite C."/>
            <person name="Davies K."/>
            <person name="Grierson E."/>
            <person name="Laing W."/>
            <person name="Kirk R."/>
            <person name="Chen X."/>
            <person name="Wood M."/>
            <person name="Montefiori M."/>
            <person name="Brummell D."/>
            <person name="Schwinn K."/>
            <person name="Catanach A."/>
            <person name="Fullerton C."/>
            <person name="Li D."/>
            <person name="Meiyalaghan S."/>
            <person name="Nieuwenhuizen N."/>
            <person name="Read N."/>
            <person name="Prakash R."/>
            <person name="Hunter D."/>
            <person name="Zhang H."/>
            <person name="Mckenzie M."/>
            <person name="Knabel M."/>
            <person name="Harris A."/>
            <person name="Allan A."/>
            <person name="Chen A."/>
            <person name="Janssen B."/>
            <person name="Plunkett B."/>
            <person name="Dwamena C."/>
            <person name="Voogd C."/>
            <person name="Leif D."/>
            <person name="Lafferty D."/>
            <person name="Souleyre E."/>
            <person name="Varkonyi-Gasic E."/>
            <person name="Gambi F."/>
            <person name="Hanley J."/>
            <person name="Yao J.-L."/>
            <person name="Cheung J."/>
            <person name="David K."/>
            <person name="Warren B."/>
            <person name="Marsh K."/>
            <person name="Snowden K."/>
            <person name="Lin-Wang K."/>
            <person name="Brian L."/>
            <person name="Martinez-Sanchez M."/>
            <person name="Wang M."/>
            <person name="Ileperuma N."/>
            <person name="Macnee N."/>
            <person name="Campin R."/>
            <person name="Mcatee P."/>
            <person name="Drummond R."/>
            <person name="Espley R."/>
            <person name="Ireland H."/>
            <person name="Wu R."/>
            <person name="Atkinson R."/>
            <person name="Karunairetnam S."/>
            <person name="Bulley S."/>
            <person name="Chunkath S."/>
            <person name="Hanley Z."/>
            <person name="Storey R."/>
            <person name="Thrimawithana A."/>
            <person name="Thomson S."/>
            <person name="David C."/>
            <person name="Testolin R."/>
        </authorList>
    </citation>
    <scope>NUCLEOTIDE SEQUENCE [LARGE SCALE GENOMIC DNA]</scope>
    <source>
        <strain evidence="7">cv. Red5</strain>
        <tissue evidence="6">Young leaf</tissue>
    </source>
</reference>
<feature type="compositionally biased region" description="Basic residues" evidence="4">
    <location>
        <begin position="25"/>
        <end position="34"/>
    </location>
</feature>
<evidence type="ECO:0000313" key="7">
    <source>
        <dbReference type="Proteomes" id="UP000241394"/>
    </source>
</evidence>
<protein>
    <submittedName>
        <fullName evidence="6">Protein IQ-DOMAIN like</fullName>
    </submittedName>
</protein>
<evidence type="ECO:0000313" key="6">
    <source>
        <dbReference type="EMBL" id="PSS23675.1"/>
    </source>
</evidence>
<evidence type="ECO:0000256" key="1">
    <source>
        <dbReference type="ARBA" id="ARBA00022860"/>
    </source>
</evidence>
<gene>
    <name evidence="6" type="ORF">CEY00_Acc08499</name>
</gene>
<comment type="similarity">
    <text evidence="2">Belongs to the IQD family.</text>
</comment>
<evidence type="ECO:0000256" key="2">
    <source>
        <dbReference type="ARBA" id="ARBA00024341"/>
    </source>
</evidence>
<dbReference type="InParanoid" id="A0A2R6R7Y1"/>
<dbReference type="STRING" id="1590841.A0A2R6R7Y1"/>
<feature type="compositionally biased region" description="Low complexity" evidence="4">
    <location>
        <begin position="332"/>
        <end position="341"/>
    </location>
</feature>
<dbReference type="Proteomes" id="UP000241394">
    <property type="component" value="Chromosome LG8"/>
</dbReference>
<dbReference type="InterPro" id="IPR025064">
    <property type="entry name" value="DUF4005"/>
</dbReference>
<sequence>MGRKGNWFSSIKRAFSPESKEKKSQKSSKSKKKWFGKEKPAVPDSPPLENVTVPHPLPPPPEEVKLIEAEEEQTKHAYSVAVATAAAAEAAVAAAQAAAEVVRLTSVTQFTGKSKEEVAAIKIQTEFRGYRARRAFRALRGLVRLKSLVQGQSVKRQTANALKCMQTLSRVQSQIQSRRIRMSEENQALQRQLLQNRAKELARLRIGEDWDDSLQSKEQIEANLLGKYEAAMKRERALAYSFSHQQTWKKSTRSATLMFMAPNNPHWGWSWLERWMAAEKELMNTDQSSVKIASLSTAGGGEITKSYARHIINLDKPSPTPKQNPTRPSPHKSPSTPPSSKIVRKLKPTSSVGSVLSHDDDARSFLSVRSDLNRRHSIAGSSVRDDVSLASSPAVPGYMAATKSAKAKSRVQSPLGLENETPEKEPSSSVKKRLSFPASPSRPRRHSGPPKVEL</sequence>
<dbReference type="PANTHER" id="PTHR32295">
    <property type="entry name" value="IQ-DOMAIN 5-RELATED"/>
    <property type="match status" value="1"/>
</dbReference>
<proteinExistence type="inferred from homology"/>